<keyword evidence="2" id="KW-0812">Transmembrane</keyword>
<gene>
    <name evidence="3" type="ORF">B0H67DRAFT_249920</name>
</gene>
<evidence type="ECO:0000256" key="1">
    <source>
        <dbReference type="SAM" id="MobiDB-lite"/>
    </source>
</evidence>
<organism evidence="3 4">
    <name type="scientific">Lasiosphaeris hirsuta</name>
    <dbReference type="NCBI Taxonomy" id="260670"/>
    <lineage>
        <taxon>Eukaryota</taxon>
        <taxon>Fungi</taxon>
        <taxon>Dikarya</taxon>
        <taxon>Ascomycota</taxon>
        <taxon>Pezizomycotina</taxon>
        <taxon>Sordariomycetes</taxon>
        <taxon>Sordariomycetidae</taxon>
        <taxon>Sordariales</taxon>
        <taxon>Lasiosphaeriaceae</taxon>
        <taxon>Lasiosphaeris</taxon>
    </lineage>
</organism>
<feature type="compositionally biased region" description="Basic and acidic residues" evidence="1">
    <location>
        <begin position="231"/>
        <end position="243"/>
    </location>
</feature>
<feature type="region of interest" description="Disordered" evidence="1">
    <location>
        <begin position="162"/>
        <end position="243"/>
    </location>
</feature>
<name>A0AA40DWL6_9PEZI</name>
<feature type="compositionally biased region" description="Basic and acidic residues" evidence="1">
    <location>
        <begin position="209"/>
        <end position="222"/>
    </location>
</feature>
<protein>
    <submittedName>
        <fullName evidence="3">Uncharacterized protein</fullName>
    </submittedName>
</protein>
<comment type="caution">
    <text evidence="3">The sequence shown here is derived from an EMBL/GenBank/DDBJ whole genome shotgun (WGS) entry which is preliminary data.</text>
</comment>
<accession>A0AA40DWL6</accession>
<keyword evidence="2" id="KW-0472">Membrane</keyword>
<proteinExistence type="predicted"/>
<evidence type="ECO:0000313" key="3">
    <source>
        <dbReference type="EMBL" id="KAK0715761.1"/>
    </source>
</evidence>
<evidence type="ECO:0000256" key="2">
    <source>
        <dbReference type="SAM" id="Phobius"/>
    </source>
</evidence>
<sequence>MPPMALLTRRITPPPLDVLLSAHSNGVLEHPVLPFYFHIFPPTPITILPRQATQTPAIPAFYGSLDGPSPGTIVGITLGSVAGFILVLWLIYMCINLGNPGIAESSSVGSVVRSSKHHHRHSHRRSRHGGSGSATAEVRRTTTTHPATIIVEDRVRPMAERVVVEESRRRRSSVSRGPGPRVVDATDDDDEVVVIEEHSPPRRQRSRIRSAERRSSGYREVDPDQFAGGEAEIREVRPPRRRP</sequence>
<feature type="transmembrane region" description="Helical" evidence="2">
    <location>
        <begin position="73"/>
        <end position="95"/>
    </location>
</feature>
<keyword evidence="2" id="KW-1133">Transmembrane helix</keyword>
<dbReference type="EMBL" id="JAUKUA010000004">
    <property type="protein sequence ID" value="KAK0715761.1"/>
    <property type="molecule type" value="Genomic_DNA"/>
</dbReference>
<dbReference type="Proteomes" id="UP001172102">
    <property type="component" value="Unassembled WGS sequence"/>
</dbReference>
<feature type="compositionally biased region" description="Basic residues" evidence="1">
    <location>
        <begin position="114"/>
        <end position="128"/>
    </location>
</feature>
<feature type="region of interest" description="Disordered" evidence="1">
    <location>
        <begin position="109"/>
        <end position="149"/>
    </location>
</feature>
<reference evidence="3" key="1">
    <citation type="submission" date="2023-06" db="EMBL/GenBank/DDBJ databases">
        <title>Genome-scale phylogeny and comparative genomics of the fungal order Sordariales.</title>
        <authorList>
            <consortium name="Lawrence Berkeley National Laboratory"/>
            <person name="Hensen N."/>
            <person name="Bonometti L."/>
            <person name="Westerberg I."/>
            <person name="Brannstrom I.O."/>
            <person name="Guillou S."/>
            <person name="Cros-Aarteil S."/>
            <person name="Calhoun S."/>
            <person name="Haridas S."/>
            <person name="Kuo A."/>
            <person name="Mondo S."/>
            <person name="Pangilinan J."/>
            <person name="Riley R."/>
            <person name="Labutti K."/>
            <person name="Andreopoulos B."/>
            <person name="Lipzen A."/>
            <person name="Chen C."/>
            <person name="Yanf M."/>
            <person name="Daum C."/>
            <person name="Ng V."/>
            <person name="Clum A."/>
            <person name="Steindorff A."/>
            <person name="Ohm R."/>
            <person name="Martin F."/>
            <person name="Silar P."/>
            <person name="Natvig D."/>
            <person name="Lalanne C."/>
            <person name="Gautier V."/>
            <person name="Ament-Velasquez S.L."/>
            <person name="Kruys A."/>
            <person name="Hutchinson M.I."/>
            <person name="Powell A.J."/>
            <person name="Barry K."/>
            <person name="Miller A.N."/>
            <person name="Grigoriev I.V."/>
            <person name="Debuchy R."/>
            <person name="Gladieux P."/>
            <person name="Thoren M.H."/>
            <person name="Johannesson H."/>
        </authorList>
    </citation>
    <scope>NUCLEOTIDE SEQUENCE</scope>
    <source>
        <strain evidence="3">SMH4607-1</strain>
    </source>
</reference>
<dbReference type="AlphaFoldDB" id="A0AA40DWL6"/>
<feature type="compositionally biased region" description="Acidic residues" evidence="1">
    <location>
        <begin position="185"/>
        <end position="194"/>
    </location>
</feature>
<keyword evidence="4" id="KW-1185">Reference proteome</keyword>
<evidence type="ECO:0000313" key="4">
    <source>
        <dbReference type="Proteomes" id="UP001172102"/>
    </source>
</evidence>
<feature type="compositionally biased region" description="Low complexity" evidence="1">
    <location>
        <begin position="174"/>
        <end position="183"/>
    </location>
</feature>